<feature type="compositionally biased region" description="Low complexity" evidence="7">
    <location>
        <begin position="130"/>
        <end position="139"/>
    </location>
</feature>
<evidence type="ECO:0000313" key="16">
    <source>
        <dbReference type="Proteomes" id="UP000219860"/>
    </source>
</evidence>
<evidence type="ECO:0000313" key="17">
    <source>
        <dbReference type="Proteomes" id="UP000219974"/>
    </source>
</evidence>
<dbReference type="InterPro" id="IPR001660">
    <property type="entry name" value="SAM"/>
</dbReference>
<feature type="region of interest" description="Disordered" evidence="7">
    <location>
        <begin position="102"/>
        <end position="139"/>
    </location>
</feature>
<dbReference type="Proteomes" id="UP000219860">
    <property type="component" value="Chromosome 13"/>
</dbReference>
<dbReference type="InterPro" id="IPR011009">
    <property type="entry name" value="Kinase-like_dom_sf"/>
</dbReference>
<dbReference type="InterPro" id="IPR001245">
    <property type="entry name" value="Ser-Thr/Tyr_kinase_cat_dom"/>
</dbReference>
<reference evidence="10 15" key="1">
    <citation type="submission" date="2016-02" db="EMBL/GenBank/DDBJ databases">
        <authorList>
            <consortium name="Pathogen Informatics"/>
        </authorList>
    </citation>
    <scope>NUCLEOTIDE SEQUENCE [LARGE SCALE GENOMIC DNA]</scope>
    <source>
        <strain evidence="10 15">K173</strain>
        <strain evidence="11 19">NK65 ny</strain>
        <strain evidence="14 18">NK65e</strain>
        <strain evidence="12 16">SP11 Antwerpcl1</strain>
        <strain evidence="13 17">SP11 RLL</strain>
    </source>
</reference>
<dbReference type="Proteomes" id="UP000069549">
    <property type="component" value="Chromosome 13"/>
</dbReference>
<accession>A0A0Z0A116</accession>
<name>A0A0Z0A116_PLABE</name>
<dbReference type="Pfam" id="PF07647">
    <property type="entry name" value="SAM_2"/>
    <property type="match status" value="1"/>
</dbReference>
<dbReference type="SUPFAM" id="SSF56112">
    <property type="entry name" value="Protein kinase-like (PK-like)"/>
    <property type="match status" value="1"/>
</dbReference>
<dbReference type="PANTHER" id="PTHR44329:SF288">
    <property type="entry name" value="MITOGEN-ACTIVATED PROTEIN KINASE KINASE KINASE 20"/>
    <property type="match status" value="1"/>
</dbReference>
<evidence type="ECO:0000313" key="15">
    <source>
        <dbReference type="Proteomes" id="UP000069549"/>
    </source>
</evidence>
<dbReference type="InterPro" id="IPR008271">
    <property type="entry name" value="Ser/Thr_kinase_AS"/>
</dbReference>
<feature type="compositionally biased region" description="Basic and acidic residues" evidence="7">
    <location>
        <begin position="102"/>
        <end position="112"/>
    </location>
</feature>
<dbReference type="SUPFAM" id="SSF47769">
    <property type="entry name" value="SAM/Pointed domain"/>
    <property type="match status" value="1"/>
</dbReference>
<evidence type="ECO:0000313" key="18">
    <source>
        <dbReference type="Proteomes" id="UP000220214"/>
    </source>
</evidence>
<evidence type="ECO:0000256" key="5">
    <source>
        <dbReference type="ARBA" id="ARBA00022840"/>
    </source>
</evidence>
<dbReference type="Proteomes" id="UP000516480">
    <property type="component" value="Chromosome 13"/>
</dbReference>
<dbReference type="InterPro" id="IPR013761">
    <property type="entry name" value="SAM/pointed_sf"/>
</dbReference>
<dbReference type="VEuPathDB" id="PlasmoDB:PBANKA_1362100"/>
<evidence type="ECO:0000313" key="13">
    <source>
        <dbReference type="EMBL" id="SCM18692.1"/>
    </source>
</evidence>
<dbReference type="InterPro" id="IPR000719">
    <property type="entry name" value="Prot_kinase_dom"/>
</dbReference>
<evidence type="ECO:0000256" key="7">
    <source>
        <dbReference type="SAM" id="MobiDB-lite"/>
    </source>
</evidence>
<dbReference type="EMBL" id="LT608277">
    <property type="protein sequence ID" value="SCM18692.1"/>
    <property type="molecule type" value="Genomic_DNA"/>
</dbReference>
<dbReference type="Pfam" id="PF07714">
    <property type="entry name" value="PK_Tyr_Ser-Thr"/>
    <property type="match status" value="1"/>
</dbReference>
<dbReference type="Gene3D" id="1.10.510.10">
    <property type="entry name" value="Transferase(Phosphotransferase) domain 1"/>
    <property type="match status" value="1"/>
</dbReference>
<feature type="domain" description="Protein kinase" evidence="8">
    <location>
        <begin position="1027"/>
        <end position="1392"/>
    </location>
</feature>
<evidence type="ECO:0000313" key="14">
    <source>
        <dbReference type="EMBL" id="SCN28127.1"/>
    </source>
</evidence>
<dbReference type="PROSITE" id="PS50011">
    <property type="entry name" value="PROTEIN_KINASE_DOM"/>
    <property type="match status" value="1"/>
</dbReference>
<evidence type="ECO:0000259" key="8">
    <source>
        <dbReference type="PROSITE" id="PS50011"/>
    </source>
</evidence>
<keyword evidence="1" id="KW-0723">Serine/threonine-protein kinase</keyword>
<dbReference type="EMBL" id="LT614639">
    <property type="protein sequence ID" value="SCN28127.1"/>
    <property type="molecule type" value="Genomic_DNA"/>
</dbReference>
<dbReference type="PROSITE" id="PS00108">
    <property type="entry name" value="PROTEIN_KINASE_ST"/>
    <property type="match status" value="1"/>
</dbReference>
<dbReference type="Gene3D" id="3.30.200.20">
    <property type="entry name" value="Phosphorylase Kinase, domain 1"/>
    <property type="match status" value="1"/>
</dbReference>
<evidence type="ECO:0000313" key="12">
    <source>
        <dbReference type="EMBL" id="SCM16894.1"/>
    </source>
</evidence>
<keyword evidence="4 10" id="KW-0418">Kinase</keyword>
<proteinExistence type="predicted"/>
<dbReference type="InterPro" id="IPR051681">
    <property type="entry name" value="Ser/Thr_Kinases-Pseudokinases"/>
</dbReference>
<dbReference type="EMBL" id="LT608149">
    <property type="protein sequence ID" value="SCL98766.1"/>
    <property type="molecule type" value="Genomic_DNA"/>
</dbReference>
<dbReference type="InterPro" id="IPR017441">
    <property type="entry name" value="Protein_kinase_ATP_BS"/>
</dbReference>
<dbReference type="OMA" id="FCNSDKL"/>
<feature type="domain" description="SAM" evidence="9">
    <location>
        <begin position="934"/>
        <end position="997"/>
    </location>
</feature>
<dbReference type="EMBL" id="LT160033">
    <property type="protein sequence ID" value="CXJ05094.1"/>
    <property type="molecule type" value="Genomic_DNA"/>
</dbReference>
<dbReference type="Proteomes" id="UP000220214">
    <property type="component" value="Chromosome 13"/>
</dbReference>
<evidence type="ECO:0000313" key="19">
    <source>
        <dbReference type="Proteomes" id="UP000516480"/>
    </source>
</evidence>
<keyword evidence="2" id="KW-0808">Transferase</keyword>
<gene>
    <name evidence="10" type="primary">TKL3</name>
    <name evidence="10" type="ORF">PBK173_000423500</name>
    <name evidence="14" type="ORF">PBNK65E_000412800</name>
    <name evidence="11" type="ORF">PBNK65NY_000412200</name>
    <name evidence="12" type="ORF">PBSP11A_000412700</name>
    <name evidence="13" type="ORF">PBSP11RLL_000412900</name>
</gene>
<dbReference type="PROSITE" id="PS00107">
    <property type="entry name" value="PROTEIN_KINASE_ATP"/>
    <property type="match status" value="1"/>
</dbReference>
<evidence type="ECO:0000313" key="11">
    <source>
        <dbReference type="EMBL" id="SCL98766.1"/>
    </source>
</evidence>
<sequence>MNKTNLCNSLMLLKNSDKLFYDNLINLDERLKLNNNFNENRYNEIYNKKFIRNSRRFKTEPSKNFSENTKRSGYSVFFQNIFGSFSKSVCYKENVENEKIELNETDTEKSEQNESPDFQKKKKTNDILRNPNYSNNNNNNSTLCINDFPNHFDTNLLNKQHELTGYTEINHKKNDKYSMNDELANTEKSDVYISNQKDNLKKSIKKKEKEIDILDNKMVKSCVISEVFLKKNIKSLIVHNTGGIDIELIENENPEFLYHTYTGNRISNIYYEYEVKLKDKDSYNEKCNDEIKGNNNNKIVCKENDENKWGDYLNKKNEKEELNCSYECNKNCDINSSISSLSINISEKHKYKKYYYIGESFNNIRNGWGMLIYNDRVIFEGEYKMDNAIGYFIKYNEYSTEIGFRSPISIKSVIIMSDHDNFIIQNKCENLNNNNNNIDDNTYNNSYCIDDFGNSINNLTEYKIRNNNLENILICNNENSICNNTFASFEEMSNSEKLKYKNNAYSYYKIDKNCNSSFEKHHNSIKKSCTEFYKNNTFSNLKQNNLNNNSYIGIKKAIEPSSACNIITGNKVNNLNVISSYIRKNSKHKTTPARSLNYLKPPNMNFIKNNIFSNKNITKNEQILRKKKKKKQTPHTFTPINIIVTSFDTDDDIRDPDCMDVGIISEEVEIKKDREIQACCNDYENTMTKGIIGINDIDKINNEYNETKKYENNFDIINEGNEKVRKKTLGIEIDDEYKNLICANINNDNFVIKNNEIATFDEFIENQKVNTDQEWRNNMMGKIICEENFKVDKALNNSNVLNEGDFTISTDAVDVDNDYADILEPTIDNDKNCNKLEISLKDSCNMEEAKKGKNECENKGENSKSDEQNKEIKFRKFLKNEIRKKLRGATFPETHDDRQKNCFLFIDDYLTSNDYKFDKISNDIRLRASDYNKWSVNMLYNFLKMIGLKKEAYLFKINKIRGYHILKLTDNELKKLNINNPYTRKFILSVFRFLVNSIDNADPLSLNFNTSKKFSFNKIKNISNNDIIILNKIGGGSYAQVFRGKYKGKTVACKLFLYNTKDLSEESYCESYISTPRSTHQYIFPKIFKSMTSAESEIGDVNHDIEDNINFEKYVNSIKSYTEVSEKNDANISEEVLTNLCTLQRNKKIKKMANLEIFRYFPTPIKYRNYEAKILYSLQNCEHVIKLLGVCSLRQGEESLILQYCSGGSLEKYIYYDERKKINKQNKHLSRPQVVKIFQQIAKGMYEIHSNNFFHRDIKLSNILLDENKNAFISDFGLSTYFSLNDSPSAYAIYGNIFYAAPEVLKGEGFFKESDVWSFGVSLWEALTKKIAYDGLSSSETFCKISSGELHLPIPNDIPKDLSDLLKSVLEYDFTKRPLFDVIARKLEHIWEAAEKQLHFDMISFLDG</sequence>
<keyword evidence="3 6" id="KW-0547">Nucleotide-binding</keyword>
<dbReference type="EMBL" id="LT608261">
    <property type="protein sequence ID" value="SCM16894.1"/>
    <property type="molecule type" value="Genomic_DNA"/>
</dbReference>
<evidence type="ECO:0000256" key="1">
    <source>
        <dbReference type="ARBA" id="ARBA00022527"/>
    </source>
</evidence>
<dbReference type="Gene3D" id="1.10.150.50">
    <property type="entry name" value="Transcription Factor, Ets-1"/>
    <property type="match status" value="1"/>
</dbReference>
<dbReference type="SMART" id="SM00220">
    <property type="entry name" value="S_TKc"/>
    <property type="match status" value="1"/>
</dbReference>
<dbReference type="Proteomes" id="UP000219974">
    <property type="component" value="Chromosome 13"/>
</dbReference>
<dbReference type="PANTHER" id="PTHR44329">
    <property type="entry name" value="SERINE/THREONINE-PROTEIN KINASE TNNI3K-RELATED"/>
    <property type="match status" value="1"/>
</dbReference>
<evidence type="ECO:0000256" key="6">
    <source>
        <dbReference type="PROSITE-ProRule" id="PRU10141"/>
    </source>
</evidence>
<dbReference type="SMART" id="SM00454">
    <property type="entry name" value="SAM"/>
    <property type="match status" value="1"/>
</dbReference>
<organism evidence="10 15">
    <name type="scientific">Plasmodium berghei</name>
    <dbReference type="NCBI Taxonomy" id="5821"/>
    <lineage>
        <taxon>Eukaryota</taxon>
        <taxon>Sar</taxon>
        <taxon>Alveolata</taxon>
        <taxon>Apicomplexa</taxon>
        <taxon>Aconoidasida</taxon>
        <taxon>Haemosporida</taxon>
        <taxon>Plasmodiidae</taxon>
        <taxon>Plasmodium</taxon>
        <taxon>Plasmodium (Vinckeia)</taxon>
    </lineage>
</organism>
<evidence type="ECO:0000259" key="9">
    <source>
        <dbReference type="PROSITE" id="PS50105"/>
    </source>
</evidence>
<dbReference type="CDD" id="cd09487">
    <property type="entry name" value="SAM_superfamily"/>
    <property type="match status" value="1"/>
</dbReference>
<dbReference type="OrthoDB" id="371082at2759"/>
<dbReference type="SMR" id="A0A0Z0A116"/>
<evidence type="ECO:0000256" key="2">
    <source>
        <dbReference type="ARBA" id="ARBA00022679"/>
    </source>
</evidence>
<dbReference type="GO" id="GO:0004674">
    <property type="term" value="F:protein serine/threonine kinase activity"/>
    <property type="evidence" value="ECO:0007669"/>
    <property type="project" value="UniProtKB-KW"/>
</dbReference>
<evidence type="ECO:0000256" key="3">
    <source>
        <dbReference type="ARBA" id="ARBA00022741"/>
    </source>
</evidence>
<dbReference type="GO" id="GO:0005524">
    <property type="term" value="F:ATP binding"/>
    <property type="evidence" value="ECO:0007669"/>
    <property type="project" value="UniProtKB-UniRule"/>
</dbReference>
<keyword evidence="5 6" id="KW-0067">ATP-binding</keyword>
<dbReference type="PROSITE" id="PS50105">
    <property type="entry name" value="SAM_DOMAIN"/>
    <property type="match status" value="1"/>
</dbReference>
<evidence type="ECO:0000256" key="4">
    <source>
        <dbReference type="ARBA" id="ARBA00022777"/>
    </source>
</evidence>
<evidence type="ECO:0000313" key="10">
    <source>
        <dbReference type="EMBL" id="CXJ05094.1"/>
    </source>
</evidence>
<protein>
    <submittedName>
        <fullName evidence="10">Tyrosine kinase-like protein, putative</fullName>
    </submittedName>
</protein>
<feature type="binding site" evidence="6">
    <location>
        <position position="1054"/>
    </location>
    <ligand>
        <name>ATP</name>
        <dbReference type="ChEBI" id="CHEBI:30616"/>
    </ligand>
</feature>